<evidence type="ECO:0000256" key="1">
    <source>
        <dbReference type="SAM" id="MobiDB-lite"/>
    </source>
</evidence>
<evidence type="ECO:0000313" key="2">
    <source>
        <dbReference type="EMBL" id="QJA98102.1"/>
    </source>
</evidence>
<feature type="compositionally biased region" description="Polar residues" evidence="1">
    <location>
        <begin position="55"/>
        <end position="73"/>
    </location>
</feature>
<dbReference type="AlphaFoldDB" id="A0A6M3LX10"/>
<organism evidence="2">
    <name type="scientific">viral metagenome</name>
    <dbReference type="NCBI Taxonomy" id="1070528"/>
    <lineage>
        <taxon>unclassified sequences</taxon>
        <taxon>metagenomes</taxon>
        <taxon>organismal metagenomes</taxon>
    </lineage>
</organism>
<proteinExistence type="predicted"/>
<gene>
    <name evidence="2" type="ORF">MM415B05674_0002</name>
</gene>
<evidence type="ECO:0008006" key="3">
    <source>
        <dbReference type="Google" id="ProtNLM"/>
    </source>
</evidence>
<name>A0A6M3LX10_9ZZZZ</name>
<dbReference type="EMBL" id="MT143553">
    <property type="protein sequence ID" value="QJA98102.1"/>
    <property type="molecule type" value="Genomic_DNA"/>
</dbReference>
<reference evidence="2" key="1">
    <citation type="submission" date="2020-03" db="EMBL/GenBank/DDBJ databases">
        <title>The deep terrestrial virosphere.</title>
        <authorList>
            <person name="Holmfeldt K."/>
            <person name="Nilsson E."/>
            <person name="Simone D."/>
            <person name="Lopez-Fernandez M."/>
            <person name="Wu X."/>
            <person name="de Brujin I."/>
            <person name="Lundin D."/>
            <person name="Andersson A."/>
            <person name="Bertilsson S."/>
            <person name="Dopson M."/>
        </authorList>
    </citation>
    <scope>NUCLEOTIDE SEQUENCE</scope>
    <source>
        <strain evidence="2">MM415B05674</strain>
    </source>
</reference>
<sequence length="247" mass="27348">MILLAVFLIYETILQNREFRPNEYFGEISTSRCRGNGKECQGVTRVAPSLSLWQGSKETNGENTQDQGSTDNINGLRETESGVVRKPLLRGGPEYRIQDGYNATNNATNNGQETRTAETIDRFLKEYGSPLAGGGGEIVSIAEGFDIDSLLLVAISVIESGACREPIGGNCLGFGSYTFNDVYLDGFYAVAEALSGEGENGRYYKKCQKLDNGSTQQHECLLRIYNSENPEYAETVLRQRDFIKEFK</sequence>
<accession>A0A6M3LX10</accession>
<feature type="region of interest" description="Disordered" evidence="1">
    <location>
        <begin position="55"/>
        <end position="77"/>
    </location>
</feature>
<protein>
    <recommendedName>
        <fullName evidence="3">Mannosyl-glycoprotein endo-beta-N-acetylglucosamidase-like domain-containing protein</fullName>
    </recommendedName>
</protein>